<dbReference type="Gene3D" id="1.10.287.110">
    <property type="entry name" value="DnaJ domain"/>
    <property type="match status" value="1"/>
</dbReference>
<feature type="domain" description="J" evidence="6">
    <location>
        <begin position="3"/>
        <end position="69"/>
    </location>
</feature>
<dbReference type="InterPro" id="IPR022755">
    <property type="entry name" value="Znf_C2H2_jaz"/>
</dbReference>
<keyword evidence="2" id="KW-0863">Zinc-finger</keyword>
<feature type="region of interest" description="Disordered" evidence="5">
    <location>
        <begin position="643"/>
        <end position="667"/>
    </location>
</feature>
<dbReference type="CDD" id="cd06257">
    <property type="entry name" value="DnaJ"/>
    <property type="match status" value="1"/>
</dbReference>
<proteinExistence type="evidence at transcript level"/>
<evidence type="ECO:0000256" key="1">
    <source>
        <dbReference type="ARBA" id="ARBA00022723"/>
    </source>
</evidence>
<dbReference type="InterPro" id="IPR001623">
    <property type="entry name" value="DnaJ_domain"/>
</dbReference>
<feature type="region of interest" description="Disordered" evidence="5">
    <location>
        <begin position="226"/>
        <end position="252"/>
    </location>
</feature>
<name>A0A3S9LWC2_APHGI</name>
<dbReference type="PANTHER" id="PTHR44029:SF1">
    <property type="entry name" value="DNAJ HOMOLOG SUBFAMILY C MEMBER 21"/>
    <property type="match status" value="1"/>
</dbReference>
<dbReference type="InterPro" id="IPR013087">
    <property type="entry name" value="Znf_C2H2_type"/>
</dbReference>
<dbReference type="InterPro" id="IPR036869">
    <property type="entry name" value="J_dom_sf"/>
</dbReference>
<dbReference type="Pfam" id="PF12171">
    <property type="entry name" value="zf-C2H2_jaz"/>
    <property type="match status" value="1"/>
</dbReference>
<dbReference type="InterPro" id="IPR036236">
    <property type="entry name" value="Znf_C2H2_sf"/>
</dbReference>
<feature type="compositionally biased region" description="Acidic residues" evidence="5">
    <location>
        <begin position="382"/>
        <end position="402"/>
    </location>
</feature>
<dbReference type="GO" id="GO:0008270">
    <property type="term" value="F:zinc ion binding"/>
    <property type="evidence" value="ECO:0007669"/>
    <property type="project" value="UniProtKB-KW"/>
</dbReference>
<dbReference type="PROSITE" id="PS50076">
    <property type="entry name" value="DNAJ_2"/>
    <property type="match status" value="1"/>
</dbReference>
<gene>
    <name evidence="8" type="ORF">HCN44_007878</name>
</gene>
<feature type="compositionally biased region" description="Basic residues" evidence="5">
    <location>
        <begin position="475"/>
        <end position="485"/>
    </location>
</feature>
<evidence type="ECO:0000259" key="6">
    <source>
        <dbReference type="PROSITE" id="PS50076"/>
    </source>
</evidence>
<dbReference type="SMART" id="SM00355">
    <property type="entry name" value="ZnF_C2H2"/>
    <property type="match status" value="2"/>
</dbReference>
<keyword evidence="1" id="KW-0479">Metal-binding</keyword>
<feature type="compositionally biased region" description="Basic and acidic residues" evidence="5">
    <location>
        <begin position="556"/>
        <end position="566"/>
    </location>
</feature>
<accession>A0A3S9LWC2</accession>
<protein>
    <recommendedName>
        <fullName evidence="4">DnaJ homolog subfamily C member 21</fullName>
    </recommendedName>
</protein>
<dbReference type="Pfam" id="PF00226">
    <property type="entry name" value="DnaJ"/>
    <property type="match status" value="1"/>
</dbReference>
<dbReference type="GO" id="GO:0003676">
    <property type="term" value="F:nucleic acid binding"/>
    <property type="evidence" value="ECO:0007669"/>
    <property type="project" value="InterPro"/>
</dbReference>
<dbReference type="SMART" id="SM00271">
    <property type="entry name" value="DnaJ"/>
    <property type="match status" value="1"/>
</dbReference>
<reference evidence="8 9" key="2">
    <citation type="submission" date="2020-08" db="EMBL/GenBank/DDBJ databases">
        <title>Aphidius gifuensis genome sequencing and assembly.</title>
        <authorList>
            <person name="Du Z."/>
        </authorList>
    </citation>
    <scope>NUCLEOTIDE SEQUENCE [LARGE SCALE GENOMIC DNA]</scope>
    <source>
        <strain evidence="8">YNYX2018</strain>
        <tissue evidence="8">Adults</tissue>
    </source>
</reference>
<evidence type="ECO:0000256" key="3">
    <source>
        <dbReference type="ARBA" id="ARBA00022833"/>
    </source>
</evidence>
<dbReference type="EMBL" id="JACMRX010000003">
    <property type="protein sequence ID" value="KAF7993375.1"/>
    <property type="molecule type" value="Genomic_DNA"/>
</dbReference>
<dbReference type="PROSITE" id="PS00636">
    <property type="entry name" value="DNAJ_1"/>
    <property type="match status" value="1"/>
</dbReference>
<feature type="compositionally biased region" description="Basic and acidic residues" evidence="5">
    <location>
        <begin position="438"/>
        <end position="447"/>
    </location>
</feature>
<keyword evidence="9" id="KW-1185">Reference proteome</keyword>
<feature type="non-terminal residue" evidence="7">
    <location>
        <position position="1"/>
    </location>
</feature>
<evidence type="ECO:0000256" key="2">
    <source>
        <dbReference type="ARBA" id="ARBA00022771"/>
    </source>
</evidence>
<dbReference type="InterPro" id="IPR018253">
    <property type="entry name" value="DnaJ_domain_CS"/>
</dbReference>
<feature type="compositionally biased region" description="Polar residues" evidence="5">
    <location>
        <begin position="540"/>
        <end position="549"/>
    </location>
</feature>
<keyword evidence="3" id="KW-0862">Zinc</keyword>
<evidence type="ECO:0000313" key="8">
    <source>
        <dbReference type="EMBL" id="KAF7993375.1"/>
    </source>
</evidence>
<dbReference type="OrthoDB" id="552049at2759"/>
<dbReference type="Pfam" id="PF21884">
    <property type="entry name" value="ZUO1-like_ZHD"/>
    <property type="match status" value="1"/>
</dbReference>
<dbReference type="PRINTS" id="PR00625">
    <property type="entry name" value="JDOMAIN"/>
</dbReference>
<dbReference type="AlphaFoldDB" id="A0A3S9LWC2"/>
<dbReference type="FunFam" id="1.10.287.110:FF:000046">
    <property type="entry name" value="dnaJ homolog subfamily C member 21"/>
    <property type="match status" value="1"/>
</dbReference>
<feature type="compositionally biased region" description="Basic residues" evidence="5">
    <location>
        <begin position="574"/>
        <end position="589"/>
    </location>
</feature>
<dbReference type="PROSITE" id="PS00028">
    <property type="entry name" value="ZINC_FINGER_C2H2_1"/>
    <property type="match status" value="2"/>
</dbReference>
<feature type="region of interest" description="Disordered" evidence="5">
    <location>
        <begin position="382"/>
        <end position="596"/>
    </location>
</feature>
<dbReference type="EMBL" id="MK049024">
    <property type="protein sequence ID" value="AZQ24965.1"/>
    <property type="molecule type" value="mRNA"/>
</dbReference>
<dbReference type="Gene3D" id="3.30.160.60">
    <property type="entry name" value="Classic Zinc Finger"/>
    <property type="match status" value="1"/>
</dbReference>
<sequence>MKCHYEVLGVQRDASNDDLKKAYRKLALKWHPDKNLDNPQEAKEHFQIVQQAWEVLSDPHERTWYDNHREAILKGGIGDDYKDDSIDLFQFFSTGCFKGYNDDEKGFYTVYRNVFDTLAAEDAEFIKDGDSDEEIPSFGDSKSSYEDVVHCFYAYWQSYLTKRSFAWLDTYDIRDAPNRKVAKLIEKENKKIQDKAKKERNEQVRNLVAFVRKRDKRVQAHAEKLAEKAKENAKKVEERKRQQLRDRQNELKNHQVSEWSKFTNIENELKHIEANLAAEFGHEISGDSDDNEDDNSDDLNALYCVACNKIFKTQKAFTNHENSKKHKDNIVLMKAEMIEDDEEFTSCDSNDMTEASAVNSSGVKLATGSEMPDFLLHPEQQNDMEDDDVSDSELISDIDDDNNSINIKQKTKINENSKKRKENNTDGSEFIWPEASEDSSRAGKDDKESTDEEERVSDQKDDENLQDEEVILVRNSKKKKKKGKVINKPVENYSNDDSDHDTDDKNFSLDIGLSKKQRKKRNNLKIITEARKNEQKNETPTEYSASNNQDEIDENTSDKMSIDKNDTASSTRVTKTKGKKAKEMRKNKKKIIENENKNHTVEKVKKSALIDDNTDVDHFCVVCKSEFLSKNKLFDHLKKTGHSVYLPDTVKSKNKKSKANTSSDSDD</sequence>
<dbReference type="InterPro" id="IPR054076">
    <property type="entry name" value="ZUO1-like_ZHD"/>
</dbReference>
<dbReference type="Proteomes" id="UP000639338">
    <property type="component" value="Unassembled WGS sequence"/>
</dbReference>
<organism evidence="7">
    <name type="scientific">Aphidius gifuensis</name>
    <name type="common">Parasitoid wasp</name>
    <dbReference type="NCBI Taxonomy" id="684658"/>
    <lineage>
        <taxon>Eukaryota</taxon>
        <taxon>Metazoa</taxon>
        <taxon>Ecdysozoa</taxon>
        <taxon>Arthropoda</taxon>
        <taxon>Hexapoda</taxon>
        <taxon>Insecta</taxon>
        <taxon>Pterygota</taxon>
        <taxon>Neoptera</taxon>
        <taxon>Endopterygota</taxon>
        <taxon>Hymenoptera</taxon>
        <taxon>Apocrita</taxon>
        <taxon>Ichneumonoidea</taxon>
        <taxon>Braconidae</taxon>
        <taxon>Aphidiinae</taxon>
        <taxon>Aphidius</taxon>
    </lineage>
</organism>
<evidence type="ECO:0000256" key="5">
    <source>
        <dbReference type="SAM" id="MobiDB-lite"/>
    </source>
</evidence>
<dbReference type="SUPFAM" id="SSF57667">
    <property type="entry name" value="beta-beta-alpha zinc fingers"/>
    <property type="match status" value="1"/>
</dbReference>
<dbReference type="InterPro" id="IPR003604">
    <property type="entry name" value="Matrin/U1-like-C_Znf_C2H2"/>
</dbReference>
<dbReference type="PANTHER" id="PTHR44029">
    <property type="entry name" value="DNAJ HOMOLOG SUBFAMILY C MEMBER 21"/>
    <property type="match status" value="1"/>
</dbReference>
<evidence type="ECO:0000313" key="7">
    <source>
        <dbReference type="EMBL" id="AZQ24965.1"/>
    </source>
</evidence>
<dbReference type="SUPFAM" id="SSF46565">
    <property type="entry name" value="Chaperone J-domain"/>
    <property type="match status" value="1"/>
</dbReference>
<evidence type="ECO:0000256" key="4">
    <source>
        <dbReference type="ARBA" id="ARBA00074367"/>
    </source>
</evidence>
<feature type="compositionally biased region" description="Basic and acidic residues" evidence="5">
    <location>
        <begin position="528"/>
        <end position="539"/>
    </location>
</feature>
<dbReference type="InterPro" id="IPR051964">
    <property type="entry name" value="Chaperone_stress_response"/>
</dbReference>
<reference evidence="7" key="1">
    <citation type="journal article" date="2018" name="Front. Physiol.">
        <title>Differential Expression Analysis of Olfactory Genes Based on a Combination of Sequencing Platforms and Behavioral Investigations in Aphidius gifuensis.</title>
        <authorList>
            <person name="Fan J."/>
            <person name="Zhang Q."/>
            <person name="Xu Q."/>
            <person name="Xue W."/>
            <person name="Han Z."/>
            <person name="Sun J."/>
            <person name="Chen J."/>
        </authorList>
    </citation>
    <scope>NUCLEOTIDE SEQUENCE</scope>
</reference>
<dbReference type="SMART" id="SM00451">
    <property type="entry name" value="ZnF_U1"/>
    <property type="match status" value="1"/>
</dbReference>
<evidence type="ECO:0000313" key="9">
    <source>
        <dbReference type="Proteomes" id="UP000639338"/>
    </source>
</evidence>
<dbReference type="GO" id="GO:0005737">
    <property type="term" value="C:cytoplasm"/>
    <property type="evidence" value="ECO:0007669"/>
    <property type="project" value="TreeGrafter"/>
</dbReference>